<gene>
    <name evidence="2" type="ORF">ALC53_10442</name>
</gene>
<evidence type="ECO:0000256" key="1">
    <source>
        <dbReference type="SAM" id="MobiDB-lite"/>
    </source>
</evidence>
<dbReference type="Proteomes" id="UP000078540">
    <property type="component" value="Unassembled WGS sequence"/>
</dbReference>
<dbReference type="EMBL" id="KQ976619">
    <property type="protein sequence ID" value="KYM79105.1"/>
    <property type="molecule type" value="Genomic_DNA"/>
</dbReference>
<protein>
    <submittedName>
        <fullName evidence="2">Uncharacterized protein</fullName>
    </submittedName>
</protein>
<keyword evidence="3" id="KW-1185">Reference proteome</keyword>
<evidence type="ECO:0000313" key="2">
    <source>
        <dbReference type="EMBL" id="KYM79105.1"/>
    </source>
</evidence>
<reference evidence="2 3" key="1">
    <citation type="submission" date="2015-09" db="EMBL/GenBank/DDBJ databases">
        <title>Atta colombica WGS genome.</title>
        <authorList>
            <person name="Nygaard S."/>
            <person name="Hu H."/>
            <person name="Boomsma J."/>
            <person name="Zhang G."/>
        </authorList>
    </citation>
    <scope>NUCLEOTIDE SEQUENCE [LARGE SCALE GENOMIC DNA]</scope>
    <source>
        <strain evidence="2">Treedump-2</strain>
        <tissue evidence="2">Whole body</tissue>
    </source>
</reference>
<dbReference type="AlphaFoldDB" id="A0A151I0C2"/>
<proteinExistence type="predicted"/>
<organism evidence="2 3">
    <name type="scientific">Atta colombica</name>
    <dbReference type="NCBI Taxonomy" id="520822"/>
    <lineage>
        <taxon>Eukaryota</taxon>
        <taxon>Metazoa</taxon>
        <taxon>Ecdysozoa</taxon>
        <taxon>Arthropoda</taxon>
        <taxon>Hexapoda</taxon>
        <taxon>Insecta</taxon>
        <taxon>Pterygota</taxon>
        <taxon>Neoptera</taxon>
        <taxon>Endopterygota</taxon>
        <taxon>Hymenoptera</taxon>
        <taxon>Apocrita</taxon>
        <taxon>Aculeata</taxon>
        <taxon>Formicoidea</taxon>
        <taxon>Formicidae</taxon>
        <taxon>Myrmicinae</taxon>
        <taxon>Atta</taxon>
    </lineage>
</organism>
<accession>A0A151I0C2</accession>
<name>A0A151I0C2_9HYME</name>
<feature type="compositionally biased region" description="Polar residues" evidence="1">
    <location>
        <begin position="84"/>
        <end position="96"/>
    </location>
</feature>
<feature type="region of interest" description="Disordered" evidence="1">
    <location>
        <begin position="77"/>
        <end position="98"/>
    </location>
</feature>
<sequence length="121" mass="13058">MRETAGGERGKKGRHFVRGQGSLEFHTWINSPASGVRFTSFLLVLQLPLVPSSSTLLSASPRKALLREFRDPPCAAANERPRAATTTIPSPLSQPATHPMAISYTGVHDNEHLADEVGDAL</sequence>
<evidence type="ECO:0000313" key="3">
    <source>
        <dbReference type="Proteomes" id="UP000078540"/>
    </source>
</evidence>